<organism evidence="2 3">
    <name type="scientific">Deinococcus radiopugnans ATCC 19172</name>
    <dbReference type="NCBI Taxonomy" id="585398"/>
    <lineage>
        <taxon>Bacteria</taxon>
        <taxon>Thermotogati</taxon>
        <taxon>Deinococcota</taxon>
        <taxon>Deinococci</taxon>
        <taxon>Deinococcales</taxon>
        <taxon>Deinococcaceae</taxon>
        <taxon>Deinococcus</taxon>
    </lineage>
</organism>
<accession>A0A5C4Y919</accession>
<dbReference type="GO" id="GO:0016998">
    <property type="term" value="P:cell wall macromolecule catabolic process"/>
    <property type="evidence" value="ECO:0007669"/>
    <property type="project" value="InterPro"/>
</dbReference>
<dbReference type="OrthoDB" id="9798982at2"/>
<reference evidence="2 3" key="1">
    <citation type="submission" date="2019-06" db="EMBL/GenBank/DDBJ databases">
        <title>Genome sequence of Deinococcus radiopugnans ATCC 19172.</title>
        <authorList>
            <person name="Maclea K.S."/>
            <person name="Maynard C.R."/>
        </authorList>
    </citation>
    <scope>NUCLEOTIDE SEQUENCE [LARGE SCALE GENOMIC DNA]</scope>
    <source>
        <strain evidence="2 3">ATCC 19172</strain>
    </source>
</reference>
<dbReference type="GO" id="GO:0004568">
    <property type="term" value="F:chitinase activity"/>
    <property type="evidence" value="ECO:0007669"/>
    <property type="project" value="InterPro"/>
</dbReference>
<dbReference type="EMBL" id="VDMO01000005">
    <property type="protein sequence ID" value="TNM71891.1"/>
    <property type="molecule type" value="Genomic_DNA"/>
</dbReference>
<evidence type="ECO:0000313" key="2">
    <source>
        <dbReference type="EMBL" id="TNM71891.1"/>
    </source>
</evidence>
<gene>
    <name evidence="2" type="ORF">FHR04_05860</name>
</gene>
<keyword evidence="2" id="KW-0378">Hydrolase</keyword>
<dbReference type="InterPro" id="IPR000726">
    <property type="entry name" value="Glyco_hydro_19_cat"/>
</dbReference>
<dbReference type="SUPFAM" id="SSF53955">
    <property type="entry name" value="Lysozyme-like"/>
    <property type="match status" value="1"/>
</dbReference>
<dbReference type="InterPro" id="IPR023346">
    <property type="entry name" value="Lysozyme-like_dom_sf"/>
</dbReference>
<dbReference type="AlphaFoldDB" id="A0A5C4Y919"/>
<evidence type="ECO:0000313" key="3">
    <source>
        <dbReference type="Proteomes" id="UP000313988"/>
    </source>
</evidence>
<dbReference type="Proteomes" id="UP000313988">
    <property type="component" value="Unassembled WGS sequence"/>
</dbReference>
<dbReference type="PANTHER" id="PTHR34408">
    <property type="entry name" value="FAMILY PROTEIN, PUTATIVE-RELATED"/>
    <property type="match status" value="1"/>
</dbReference>
<dbReference type="InterPro" id="IPR052354">
    <property type="entry name" value="Cell_Wall_Dynamics_Protein"/>
</dbReference>
<dbReference type="Pfam" id="PF00182">
    <property type="entry name" value="Glyco_hydro_19"/>
    <property type="match status" value="1"/>
</dbReference>
<dbReference type="Gene3D" id="1.10.530.10">
    <property type="match status" value="1"/>
</dbReference>
<dbReference type="GO" id="GO:0006032">
    <property type="term" value="P:chitin catabolic process"/>
    <property type="evidence" value="ECO:0007669"/>
    <property type="project" value="InterPro"/>
</dbReference>
<proteinExistence type="predicted"/>
<protein>
    <submittedName>
        <fullName evidence="2">Glycoside hydrolase, family 19</fullName>
    </submittedName>
</protein>
<sequence length="261" mass="28658">MAGRGGLVITPELVRALGPRLSPERAEELAAPLAAAAKTAEIDTRLRVAAFMAQAAHETAGFRYLTEVWGPTAQQLRYDPASGSSLSRTLGNLQRGDGFTFRGRGIFMLTGRHNYRLYGELLRLPLEAQPDLAARPDVAATTATTYWTQRALTAFADVGNFREITRRINGGYTGWPDRLRLYNLALSLLPETPPRVLLVDLAGNTVEWSGRPDRFGDIVLSPALIAQLRIVYASPGGPWSYPGLRVWVRRSGDMVLERAPT</sequence>
<feature type="domain" description="Glycoside hydrolase family 19 catalytic" evidence="1">
    <location>
        <begin position="34"/>
        <end position="148"/>
    </location>
</feature>
<name>A0A5C4Y919_9DEIO</name>
<evidence type="ECO:0000259" key="1">
    <source>
        <dbReference type="Pfam" id="PF00182"/>
    </source>
</evidence>
<dbReference type="PANTHER" id="PTHR34408:SF1">
    <property type="entry name" value="GLYCOSYL HYDROLASE FAMILY 19 DOMAIN-CONTAINING PROTEIN HI_1415"/>
    <property type="match status" value="1"/>
</dbReference>
<comment type="caution">
    <text evidence="2">The sequence shown here is derived from an EMBL/GenBank/DDBJ whole genome shotgun (WGS) entry which is preliminary data.</text>
</comment>